<evidence type="ECO:0000313" key="2">
    <source>
        <dbReference type="EMBL" id="PLS27231.1"/>
    </source>
</evidence>
<sequence length="1166" mass="129245">MAARELQMIADRWMMESRCLVNWGSYQGYHEFRPSTDPKLPVTLLAGASESGKSTLVDAQISLLYPTGTPFNKASNSGRSERSDYTYLRGMIGVGSTAGGDEPVYLRGRDGDGAPQAVWGAIVDTYVNATSGQTLSCAKFLYLMAGDGRSDVRRQYAAWGKPIDPRLMDAYRDHPFTPTQLKDTYPGCETFTSADAFHEHIWDVMGLSEDACRLLHKIQSADAPSRLDDIFKQGVLGVPEALKLARDTVDDYERYEANFTEMERKAKRVAALAGIRDACDAYDAARRRVRTLDPVDPGREDGAAAIRHWATARMADEVAARLPIDERERREHQTAAETAYRDGEKIRAGIDAIRDRIRGLDGGNLARMEMELEQARRALADVKTNRGRIEAGFEAIGETMPGDEHAWTERRIAAVDFTRLYDRRAQELDETRDRAVAARSAADDELRRLERDYERQKTQRTRITQQMDETRAMLCRATGLSAGELPYVAELMDVRESEERWRLAMNVTYGAIAQTILVDKRHERGFAAKVSAIDPHAMARRTWQFVDTTEGFDADDGKTKAADDRPWMSSKLRYREDSPFAGWLRAQTASERFDAVCVDAIDDADREHRQVQADGQIKSGRRGQHGVKDRREVIGYVTEAYLEALEHGIAEARDRSEQAERDYTEAKRRAEALRSGLELAKQLAYTSWENVDVESASAKVDGLETSIAAIRNNPELAELVRRRESMEEELDRNEQRRFAAKRDADAAAAACEAARRWLDAHRDHTSRGIGADADDAGHGNAIPLDDGTETALEHSYEDGFSGIADTALRAHMIIGAGTDASAAGTSFPERVIARMRDDMAGRIDALAAQASAAKTVVEARMESYKGMYAADDDALSATVEDRRYYLDELEGLSRLTAGEATGAEYRRCLEQLLMSLLTIKRAVDTDEADIRDQLDRINAMLDGQRFGPRHGSLSLHADVRKPDRGFSSQLTRTIGALNDWKSSGSDDPAAMRKVFASCGGIIGLLRAQLAQVKDANGVKSYGARDLDPRCRSAFYAIVHHEDGLDERITSTGGRSGGALQELTSFVYGAALIYLLGGGMENRLRPSYTTLFLDEALIKADGRYTQRALTVLPRLGFQVIVSAPESKTGEILEVSTKAYVTYKNPDTGLTSLREADLAGEDEAVYVA</sequence>
<name>A0A2N5IZ44_9BIFI</name>
<keyword evidence="1" id="KW-0175">Coiled coil</keyword>
<gene>
    <name evidence="2" type="ORF">Uis4E_1627</name>
</gene>
<feature type="coiled-coil region" evidence="1">
    <location>
        <begin position="432"/>
        <end position="466"/>
    </location>
</feature>
<dbReference type="RefSeq" id="WP_101622721.1">
    <property type="nucleotide sequence ID" value="NZ_NMWT01000025.1"/>
</dbReference>
<dbReference type="Proteomes" id="UP000235034">
    <property type="component" value="Unassembled WGS sequence"/>
</dbReference>
<evidence type="ECO:0000313" key="3">
    <source>
        <dbReference type="Proteomes" id="UP000235034"/>
    </source>
</evidence>
<dbReference type="Pfam" id="PF13558">
    <property type="entry name" value="SbcC_Walker_B"/>
    <property type="match status" value="1"/>
</dbReference>
<evidence type="ECO:0000256" key="1">
    <source>
        <dbReference type="SAM" id="Coils"/>
    </source>
</evidence>
<organism evidence="2 3">
    <name type="scientific">Bifidobacterium parmae</name>
    <dbReference type="NCBI Taxonomy" id="361854"/>
    <lineage>
        <taxon>Bacteria</taxon>
        <taxon>Bacillati</taxon>
        <taxon>Actinomycetota</taxon>
        <taxon>Actinomycetes</taxon>
        <taxon>Bifidobacteriales</taxon>
        <taxon>Bifidobacteriaceae</taxon>
        <taxon>Bifidobacterium</taxon>
    </lineage>
</organism>
<feature type="coiled-coil region" evidence="1">
    <location>
        <begin position="245"/>
        <end position="272"/>
    </location>
</feature>
<dbReference type="EMBL" id="NMWT01000025">
    <property type="protein sequence ID" value="PLS27231.1"/>
    <property type="molecule type" value="Genomic_DNA"/>
</dbReference>
<accession>A0A2N5IZ44</accession>
<proteinExistence type="predicted"/>
<dbReference type="OrthoDB" id="174137at2"/>
<dbReference type="Pfam" id="PF13555">
    <property type="entry name" value="AAA_29"/>
    <property type="match status" value="1"/>
</dbReference>
<feature type="coiled-coil region" evidence="1">
    <location>
        <begin position="642"/>
        <end position="743"/>
    </location>
</feature>
<comment type="caution">
    <text evidence="2">The sequence shown here is derived from an EMBL/GenBank/DDBJ whole genome shotgun (WGS) entry which is preliminary data.</text>
</comment>
<keyword evidence="3" id="KW-1185">Reference proteome</keyword>
<dbReference type="AlphaFoldDB" id="A0A2N5IZ44"/>
<reference evidence="2 3" key="1">
    <citation type="submission" date="2017-07" db="EMBL/GenBank/DDBJ databases">
        <title>Bifidobacterium novel species.</title>
        <authorList>
            <person name="Lugli G.A."/>
            <person name="Milani C."/>
            <person name="Duranti S."/>
            <person name="Mangifesta M."/>
        </authorList>
    </citation>
    <scope>NUCLEOTIDE SEQUENCE [LARGE SCALE GENOMIC DNA]</scope>
    <source>
        <strain evidence="2 3">77</strain>
    </source>
</reference>
<protein>
    <submittedName>
        <fullName evidence="2">P-loop containing region of AAA domain-containing protein</fullName>
    </submittedName>
</protein>